<feature type="transmembrane region" description="Helical" evidence="6">
    <location>
        <begin position="309"/>
        <end position="330"/>
    </location>
</feature>
<dbReference type="PROSITE" id="PS00217">
    <property type="entry name" value="SUGAR_TRANSPORT_2"/>
    <property type="match status" value="1"/>
</dbReference>
<name>A0A9W6EQ29_ASPTU</name>
<feature type="transmembrane region" description="Helical" evidence="6">
    <location>
        <begin position="427"/>
        <end position="448"/>
    </location>
</feature>
<dbReference type="Pfam" id="PF00083">
    <property type="entry name" value="Sugar_tr"/>
    <property type="match status" value="1"/>
</dbReference>
<proteinExistence type="inferred from homology"/>
<accession>A0A9W6EQ29</accession>
<feature type="transmembrane region" description="Helical" evidence="6">
    <location>
        <begin position="46"/>
        <end position="66"/>
    </location>
</feature>
<dbReference type="GO" id="GO:0005351">
    <property type="term" value="F:carbohydrate:proton symporter activity"/>
    <property type="evidence" value="ECO:0007669"/>
    <property type="project" value="TreeGrafter"/>
</dbReference>
<dbReference type="AlphaFoldDB" id="A0A9W6EQ29"/>
<dbReference type="SUPFAM" id="SSF103473">
    <property type="entry name" value="MFS general substrate transporter"/>
    <property type="match status" value="1"/>
</dbReference>
<evidence type="ECO:0000313" key="8">
    <source>
        <dbReference type="EMBL" id="GLA87150.1"/>
    </source>
</evidence>
<keyword evidence="5 6" id="KW-0472">Membrane</keyword>
<evidence type="ECO:0000256" key="2">
    <source>
        <dbReference type="ARBA" id="ARBA00010992"/>
    </source>
</evidence>
<gene>
    <name evidence="8" type="ORF">AtubIFM56815_011424</name>
</gene>
<dbReference type="InterPro" id="IPR050360">
    <property type="entry name" value="MFS_Sugar_Transporters"/>
</dbReference>
<dbReference type="InterPro" id="IPR005828">
    <property type="entry name" value="MFS_sugar_transport-like"/>
</dbReference>
<evidence type="ECO:0000256" key="1">
    <source>
        <dbReference type="ARBA" id="ARBA00004141"/>
    </source>
</evidence>
<comment type="similarity">
    <text evidence="2">Belongs to the major facilitator superfamily. Sugar transporter (TC 2.A.1.1) family.</text>
</comment>
<reference evidence="8" key="1">
    <citation type="submission" date="2022-07" db="EMBL/GenBank/DDBJ databases">
        <title>Taxonomy of Aspergillus series Nigri: significant species reduction supported by multi-species coalescent approaches.</title>
        <authorList>
            <person name="Bian C."/>
            <person name="Kusuya Y."/>
            <person name="Sklenar F."/>
            <person name="D'hooge E."/>
            <person name="Yaguchi T."/>
            <person name="Takahashi H."/>
            <person name="Hubka V."/>
        </authorList>
    </citation>
    <scope>NUCLEOTIDE SEQUENCE</scope>
    <source>
        <strain evidence="8">IFM 56815</strain>
    </source>
</reference>
<feature type="domain" description="Major facilitator superfamily (MFS) profile" evidence="7">
    <location>
        <begin position="53"/>
        <end position="454"/>
    </location>
</feature>
<feature type="transmembrane region" description="Helical" evidence="6">
    <location>
        <begin position="153"/>
        <end position="174"/>
    </location>
</feature>
<feature type="transmembrane region" description="Helical" evidence="6">
    <location>
        <begin position="128"/>
        <end position="147"/>
    </location>
</feature>
<keyword evidence="3 6" id="KW-0812">Transmembrane</keyword>
<dbReference type="InterPro" id="IPR036259">
    <property type="entry name" value="MFS_trans_sf"/>
</dbReference>
<evidence type="ECO:0000256" key="4">
    <source>
        <dbReference type="ARBA" id="ARBA00022989"/>
    </source>
</evidence>
<feature type="transmembrane region" description="Helical" evidence="6">
    <location>
        <begin position="350"/>
        <end position="374"/>
    </location>
</feature>
<evidence type="ECO:0000256" key="6">
    <source>
        <dbReference type="SAM" id="Phobius"/>
    </source>
</evidence>
<comment type="caution">
    <text evidence="8">The sequence shown here is derived from an EMBL/GenBank/DDBJ whole genome shotgun (WGS) entry which is preliminary data.</text>
</comment>
<organism evidence="8 9">
    <name type="scientific">Aspergillus tubingensis</name>
    <dbReference type="NCBI Taxonomy" id="5068"/>
    <lineage>
        <taxon>Eukaryota</taxon>
        <taxon>Fungi</taxon>
        <taxon>Dikarya</taxon>
        <taxon>Ascomycota</taxon>
        <taxon>Pezizomycotina</taxon>
        <taxon>Eurotiomycetes</taxon>
        <taxon>Eurotiomycetidae</taxon>
        <taxon>Eurotiales</taxon>
        <taxon>Aspergillaceae</taxon>
        <taxon>Aspergillus</taxon>
        <taxon>Aspergillus subgen. Circumdati</taxon>
    </lineage>
</organism>
<dbReference type="Proteomes" id="UP001144157">
    <property type="component" value="Unassembled WGS sequence"/>
</dbReference>
<protein>
    <recommendedName>
        <fullName evidence="7">Major facilitator superfamily (MFS) profile domain-containing protein</fullName>
    </recommendedName>
</protein>
<feature type="transmembrane region" description="Helical" evidence="6">
    <location>
        <begin position="226"/>
        <end position="247"/>
    </location>
</feature>
<evidence type="ECO:0000256" key="3">
    <source>
        <dbReference type="ARBA" id="ARBA00022692"/>
    </source>
</evidence>
<feature type="transmembrane region" description="Helical" evidence="6">
    <location>
        <begin position="395"/>
        <end position="415"/>
    </location>
</feature>
<dbReference type="PANTHER" id="PTHR48022">
    <property type="entry name" value="PLASTIDIC GLUCOSE TRANSPORTER 4"/>
    <property type="match status" value="1"/>
</dbReference>
<dbReference type="GO" id="GO:0016020">
    <property type="term" value="C:membrane"/>
    <property type="evidence" value="ECO:0007669"/>
    <property type="project" value="UniProtKB-SubCell"/>
</dbReference>
<evidence type="ECO:0000256" key="5">
    <source>
        <dbReference type="ARBA" id="ARBA00023136"/>
    </source>
</evidence>
<dbReference type="InterPro" id="IPR020846">
    <property type="entry name" value="MFS_dom"/>
</dbReference>
<evidence type="ECO:0000259" key="7">
    <source>
        <dbReference type="PROSITE" id="PS50850"/>
    </source>
</evidence>
<sequence>MSTDQKSESSHLEVVDQQVRRPDTGTLEIHDPASQHGRSTWQALRANPIVVLFCLYGNIGALMYGFDNLVLSLALSMTAFEQKFGTLTNGSYVIPAYWQSLWNALSQVATMLGSTAAGPIQDRFGRRAAFLVAACLSAAGIAVVYTASTPGAFLAGKIVNGLSLGLALTTGQTYISEITSLEVRGIALSGYTFCMNLGYLIAASVALPRMAMSTDTAYKVLFASGWVWPGVILLFLPFIPESPYFCVMKGQREKAGRMLSRLGNPASESPLILADIVRTHEEEQQRNEAAKEASFLECFKGVNWRRTRIILYCNALSQVIGSSFMTNGPYFLVQAGMSSAKTGMMTEIGIAFGIASSLITGVVGIFLELSWWVYGPAIGPAMAIAGEVSSVRLRAKSLAIGFTFNYFFSTVWNVAMPYLYNSDEADLGGLIGWIFAGMGAVTMLILFFELPETKGRSFEELDEMFAARVPTRQFRRYQCEVGLGYARKVVHDGED</sequence>
<dbReference type="PROSITE" id="PS50850">
    <property type="entry name" value="MFS"/>
    <property type="match status" value="1"/>
</dbReference>
<feature type="transmembrane region" description="Helical" evidence="6">
    <location>
        <begin position="186"/>
        <end position="206"/>
    </location>
</feature>
<dbReference type="InterPro" id="IPR005829">
    <property type="entry name" value="Sugar_transporter_CS"/>
</dbReference>
<dbReference type="EMBL" id="BRPE01000009">
    <property type="protein sequence ID" value="GLA87150.1"/>
    <property type="molecule type" value="Genomic_DNA"/>
</dbReference>
<evidence type="ECO:0000313" key="9">
    <source>
        <dbReference type="Proteomes" id="UP001144157"/>
    </source>
</evidence>
<dbReference type="Gene3D" id="1.20.1250.20">
    <property type="entry name" value="MFS general substrate transporter like domains"/>
    <property type="match status" value="1"/>
</dbReference>
<keyword evidence="4 6" id="KW-1133">Transmembrane helix</keyword>
<comment type="subcellular location">
    <subcellularLocation>
        <location evidence="1">Membrane</location>
        <topology evidence="1">Multi-pass membrane protein</topology>
    </subcellularLocation>
</comment>
<dbReference type="PANTHER" id="PTHR48022:SF2">
    <property type="entry name" value="PLASTIDIC GLUCOSE TRANSPORTER 4"/>
    <property type="match status" value="1"/>
</dbReference>